<dbReference type="GO" id="GO:0008168">
    <property type="term" value="F:methyltransferase activity"/>
    <property type="evidence" value="ECO:0007669"/>
    <property type="project" value="UniProtKB-KW"/>
</dbReference>
<evidence type="ECO:0000313" key="2">
    <source>
        <dbReference type="EMBL" id="QIZ20799.1"/>
    </source>
</evidence>
<reference evidence="2 3" key="1">
    <citation type="journal article" date="2020" name="Nat. Microbiol.">
        <title>Lysogenic host-virus interactions in SAR11 marine bacteria.</title>
        <authorList>
            <person name="Morris R.M."/>
            <person name="Cain K.R."/>
            <person name="Hvorecny K.L."/>
            <person name="Kollman J.M."/>
        </authorList>
    </citation>
    <scope>NUCLEOTIDE SEQUENCE [LARGE SCALE GENOMIC DNA]</scope>
    <source>
        <strain evidence="2 3">NP1</strain>
    </source>
</reference>
<feature type="domain" description="Methyltransferase" evidence="1">
    <location>
        <begin position="88"/>
        <end position="228"/>
    </location>
</feature>
<dbReference type="Gene3D" id="3.40.50.150">
    <property type="entry name" value="Vaccinia Virus protein VP39"/>
    <property type="match status" value="1"/>
</dbReference>
<evidence type="ECO:0000259" key="1">
    <source>
        <dbReference type="Pfam" id="PF13847"/>
    </source>
</evidence>
<dbReference type="InterPro" id="IPR025714">
    <property type="entry name" value="Methyltranfer_dom"/>
</dbReference>
<keyword evidence="3" id="KW-1185">Reference proteome</keyword>
<protein>
    <submittedName>
        <fullName evidence="2">Class I SAM-dependent methyltransferase</fullName>
    </submittedName>
</protein>
<dbReference type="Pfam" id="PF13847">
    <property type="entry name" value="Methyltransf_31"/>
    <property type="match status" value="1"/>
</dbReference>
<dbReference type="SUPFAM" id="SSF53335">
    <property type="entry name" value="S-adenosyl-L-methionine-dependent methyltransferases"/>
    <property type="match status" value="1"/>
</dbReference>
<dbReference type="KEGG" id="peg:E5R92_03245"/>
<keyword evidence="2" id="KW-0808">Transferase</keyword>
<proteinExistence type="predicted"/>
<accession>A0A6H1Q3V0</accession>
<dbReference type="PANTHER" id="PTHR43861">
    <property type="entry name" value="TRANS-ACONITATE 2-METHYLTRANSFERASE-RELATED"/>
    <property type="match status" value="1"/>
</dbReference>
<dbReference type="InterPro" id="IPR029063">
    <property type="entry name" value="SAM-dependent_MTases_sf"/>
</dbReference>
<gene>
    <name evidence="2" type="ORF">E5R92_03245</name>
</gene>
<dbReference type="Proteomes" id="UP000501094">
    <property type="component" value="Chromosome"/>
</dbReference>
<organism evidence="2 3">
    <name type="scientific">Candidatus Pelagibacter giovannonii</name>
    <dbReference type="NCBI Taxonomy" id="2563896"/>
    <lineage>
        <taxon>Bacteria</taxon>
        <taxon>Pseudomonadati</taxon>
        <taxon>Pseudomonadota</taxon>
        <taxon>Alphaproteobacteria</taxon>
        <taxon>Candidatus Pelagibacterales</taxon>
        <taxon>Candidatus Pelagibacteraceae</taxon>
        <taxon>Candidatus Pelagibacter</taxon>
    </lineage>
</organism>
<sequence>MKITNKKFNFKLMNDVSNIDNFINKSFKKILRDKLRDLYDAFLRRKFYQFFLKNFFISQNYNINLVLPSKGFSQLARKKKLNEISKIKNKDIICLGCGNGYDLLDWLKFKPKSITGVDILNYSKSWKQIKNYLDKNKIQTKITFIQKDILRIDNSRKFDFIVSDAVFEHLKDFQKIIKKCNYLLKSDGVMYASYGPLWYNLGGDHFSSRNNIKEGFNHLLLKKNEYLNFFKKNVSNLTDEIKFHGSAGIFVKKNLFSKLTGAEYMKTYSKNNFYSKYTVVEYCPDAFQLVNKDNTLKKNY</sequence>
<evidence type="ECO:0000313" key="3">
    <source>
        <dbReference type="Proteomes" id="UP000501094"/>
    </source>
</evidence>
<dbReference type="CDD" id="cd02440">
    <property type="entry name" value="AdoMet_MTases"/>
    <property type="match status" value="1"/>
</dbReference>
<keyword evidence="2" id="KW-0489">Methyltransferase</keyword>
<dbReference type="GO" id="GO:0032259">
    <property type="term" value="P:methylation"/>
    <property type="evidence" value="ECO:0007669"/>
    <property type="project" value="UniProtKB-KW"/>
</dbReference>
<dbReference type="EMBL" id="CP038852">
    <property type="protein sequence ID" value="QIZ20799.1"/>
    <property type="molecule type" value="Genomic_DNA"/>
</dbReference>
<dbReference type="AlphaFoldDB" id="A0A6H1Q3V0"/>
<name>A0A6H1Q3V0_9PROT</name>